<dbReference type="Pfam" id="PF22227">
    <property type="entry name" value="DNA_pol3_gamma_R_C"/>
    <property type="match status" value="1"/>
</dbReference>
<dbReference type="InterPro" id="IPR050238">
    <property type="entry name" value="DNA_Rep/Repair_Clamp_Loader"/>
</dbReference>
<name>A0A7C4W3R9_9BACT</name>
<organism evidence="2">
    <name type="scientific">Fervidobacterium thailandense</name>
    <dbReference type="NCBI Taxonomy" id="1008305"/>
    <lineage>
        <taxon>Bacteria</taxon>
        <taxon>Thermotogati</taxon>
        <taxon>Thermotogota</taxon>
        <taxon>Thermotogae</taxon>
        <taxon>Thermotogales</taxon>
        <taxon>Fervidobacteriaceae</taxon>
        <taxon>Fervidobacterium</taxon>
    </lineage>
</organism>
<accession>A0A7C4W3R9</accession>
<evidence type="ECO:0000313" key="2">
    <source>
        <dbReference type="EMBL" id="HGU40432.1"/>
    </source>
</evidence>
<dbReference type="Pfam" id="PF13177">
    <property type="entry name" value="DNA_pol3_delta2"/>
    <property type="match status" value="1"/>
</dbReference>
<protein>
    <recommendedName>
        <fullName evidence="1">Tm0771-like C-terminal domain-containing protein</fullName>
    </recommendedName>
</protein>
<dbReference type="PANTHER" id="PTHR11669">
    <property type="entry name" value="REPLICATION FACTOR C / DNA POLYMERASE III GAMMA-TAU SUBUNIT"/>
    <property type="match status" value="1"/>
</dbReference>
<reference evidence="2" key="1">
    <citation type="journal article" date="2020" name="mSystems">
        <title>Genome- and Community-Level Interaction Insights into Carbon Utilization and Element Cycling Functions of Hydrothermarchaeota in Hydrothermal Sediment.</title>
        <authorList>
            <person name="Zhou Z."/>
            <person name="Liu Y."/>
            <person name="Xu W."/>
            <person name="Pan J."/>
            <person name="Luo Z.H."/>
            <person name="Li M."/>
        </authorList>
    </citation>
    <scope>NUCLEOTIDE SEQUENCE [LARGE SCALE GENOMIC DNA]</scope>
    <source>
        <strain evidence="2">SpSt-609</strain>
    </source>
</reference>
<evidence type="ECO:0000259" key="1">
    <source>
        <dbReference type="Pfam" id="PF22227"/>
    </source>
</evidence>
<dbReference type="AlphaFoldDB" id="A0A7C4W3R9"/>
<dbReference type="Gene3D" id="3.40.50.300">
    <property type="entry name" value="P-loop containing nucleotide triphosphate hydrolases"/>
    <property type="match status" value="1"/>
</dbReference>
<dbReference type="PANTHER" id="PTHR11669:SF8">
    <property type="entry name" value="DNA POLYMERASE III SUBUNIT DELTA"/>
    <property type="match status" value="1"/>
</dbReference>
<dbReference type="InterPro" id="IPR027417">
    <property type="entry name" value="P-loop_NTPase"/>
</dbReference>
<dbReference type="SUPFAM" id="SSF52540">
    <property type="entry name" value="P-loop containing nucleoside triphosphate hydrolases"/>
    <property type="match status" value="1"/>
</dbReference>
<sequence>MGLQKAPIETILQIVTVVWYNKKAEIFKKFRGERLTNLQERLKSFLEPGKSYGLVVHNIGYAKKIISSLSEWLGLNDPERSIIVHPHNNIGIDEVRSVIDFLEFRSFRGFKTVIVYEADKFTEEAANAFLKTLEEPPEYAIIVLVTSRWYTLIPTIRSRLALLRLPLHLEDKLNDEFESLIAFWNYEHLERLKKGDFRILKDVREIAKSDDELDRIMSIKKLLEEKLEDRKAIIQLANELSTFSDFQLMKIFSKVLAWFYYSRKDFDDEIKLKYLKICDNIQKSKLANFNYALTYHTLLLGLIAEHKQVRQTEEGFDEAREELEGTSNT</sequence>
<comment type="caution">
    <text evidence="2">The sequence shown here is derived from an EMBL/GenBank/DDBJ whole genome shotgun (WGS) entry which is preliminary data.</text>
</comment>
<dbReference type="InterPro" id="IPR054510">
    <property type="entry name" value="Tm0771-like_C"/>
</dbReference>
<dbReference type="GO" id="GO:0006261">
    <property type="term" value="P:DNA-templated DNA replication"/>
    <property type="evidence" value="ECO:0007669"/>
    <property type="project" value="TreeGrafter"/>
</dbReference>
<dbReference type="EMBL" id="DSZY01000021">
    <property type="protein sequence ID" value="HGU40432.1"/>
    <property type="molecule type" value="Genomic_DNA"/>
</dbReference>
<gene>
    <name evidence="2" type="ORF">ENT77_04450</name>
</gene>
<proteinExistence type="predicted"/>
<feature type="domain" description="Tm0771-like C-terminal" evidence="1">
    <location>
        <begin position="229"/>
        <end position="300"/>
    </location>
</feature>